<dbReference type="STRING" id="1742358.GCA_001439605_02315"/>
<accession>A0A4R1AQ85</accession>
<dbReference type="RefSeq" id="WP_131238395.1">
    <property type="nucleotide sequence ID" value="NZ_SJTH01000054.1"/>
</dbReference>
<protein>
    <recommendedName>
        <fullName evidence="2">Activator of Hsp90 ATPase homologue 1/2-like C-terminal domain-containing protein</fullName>
    </recommendedName>
</protein>
<organism evidence="3 4">
    <name type="scientific">Cytobacillus praedii</name>
    <dbReference type="NCBI Taxonomy" id="1742358"/>
    <lineage>
        <taxon>Bacteria</taxon>
        <taxon>Bacillati</taxon>
        <taxon>Bacillota</taxon>
        <taxon>Bacilli</taxon>
        <taxon>Bacillales</taxon>
        <taxon>Bacillaceae</taxon>
        <taxon>Cytobacillus</taxon>
    </lineage>
</organism>
<name>A0A4R1AQ85_9BACI</name>
<feature type="domain" description="Activator of Hsp90 ATPase homologue 1/2-like C-terminal" evidence="2">
    <location>
        <begin position="17"/>
        <end position="134"/>
    </location>
</feature>
<dbReference type="Proteomes" id="UP000293846">
    <property type="component" value="Unassembled WGS sequence"/>
</dbReference>
<evidence type="ECO:0000256" key="1">
    <source>
        <dbReference type="ARBA" id="ARBA00006817"/>
    </source>
</evidence>
<gene>
    <name evidence="3" type="ORF">E0Y62_22950</name>
</gene>
<evidence type="ECO:0000313" key="3">
    <source>
        <dbReference type="EMBL" id="TCJ01656.1"/>
    </source>
</evidence>
<dbReference type="Pfam" id="PF08327">
    <property type="entry name" value="AHSA1"/>
    <property type="match status" value="1"/>
</dbReference>
<dbReference type="SUPFAM" id="SSF55961">
    <property type="entry name" value="Bet v1-like"/>
    <property type="match status" value="1"/>
</dbReference>
<keyword evidence="4" id="KW-1185">Reference proteome</keyword>
<dbReference type="InterPro" id="IPR023393">
    <property type="entry name" value="START-like_dom_sf"/>
</dbReference>
<proteinExistence type="inferred from homology"/>
<comment type="caution">
    <text evidence="3">The sequence shown here is derived from an EMBL/GenBank/DDBJ whole genome shotgun (WGS) entry which is preliminary data.</text>
</comment>
<dbReference type="AlphaFoldDB" id="A0A4R1AQ85"/>
<dbReference type="EMBL" id="SJTH01000054">
    <property type="protein sequence ID" value="TCJ01656.1"/>
    <property type="molecule type" value="Genomic_DNA"/>
</dbReference>
<dbReference type="InterPro" id="IPR013538">
    <property type="entry name" value="ASHA1/2-like_C"/>
</dbReference>
<sequence length="147" mass="17150">MDKQITTKFRIYSSAIEIFEAIVDPKRIGNFWFSSSSHRWEQDKQITLRYDEYRAVGIINVLEVDLNKKIVFAWGAEHDNETIVTITINELEKMNTIVEINESGFKAEDPDIVDKMIGQKEGWVYMLSCLKCYIENDVKNLRASLLH</sequence>
<comment type="similarity">
    <text evidence="1">Belongs to the AHA1 family.</text>
</comment>
<evidence type="ECO:0000259" key="2">
    <source>
        <dbReference type="Pfam" id="PF08327"/>
    </source>
</evidence>
<evidence type="ECO:0000313" key="4">
    <source>
        <dbReference type="Proteomes" id="UP000293846"/>
    </source>
</evidence>
<dbReference type="Gene3D" id="3.30.530.20">
    <property type="match status" value="1"/>
</dbReference>
<dbReference type="OrthoDB" id="2364866at2"/>
<reference evidence="3 4" key="1">
    <citation type="submission" date="2019-03" db="EMBL/GenBank/DDBJ databases">
        <authorList>
            <person name="Jensen L."/>
            <person name="Storgaard J."/>
            <person name="Sulaj E."/>
            <person name="Schramm A."/>
            <person name="Marshall I.P.G."/>
        </authorList>
    </citation>
    <scope>NUCLEOTIDE SEQUENCE [LARGE SCALE GENOMIC DNA]</scope>
    <source>
        <strain evidence="3 4">2017H2G3</strain>
    </source>
</reference>